<organism evidence="2 3">
    <name type="scientific">Clonostachys rhizophaga</name>
    <dbReference type="NCBI Taxonomy" id="160324"/>
    <lineage>
        <taxon>Eukaryota</taxon>
        <taxon>Fungi</taxon>
        <taxon>Dikarya</taxon>
        <taxon>Ascomycota</taxon>
        <taxon>Pezizomycotina</taxon>
        <taxon>Sordariomycetes</taxon>
        <taxon>Hypocreomycetidae</taxon>
        <taxon>Hypocreales</taxon>
        <taxon>Bionectriaceae</taxon>
        <taxon>Clonostachys</taxon>
    </lineage>
</organism>
<feature type="region of interest" description="Disordered" evidence="1">
    <location>
        <begin position="31"/>
        <end position="80"/>
    </location>
</feature>
<keyword evidence="3" id="KW-1185">Reference proteome</keyword>
<accession>A0A9N9UZG3</accession>
<sequence length="80" mass="9015">MDQKSSHQLLHTSHPLTGGLQQLTVYAHRYSSSPAFSPNPEAGSRSESHPAERLPKKREESERVPPTHSRSHHSQCDMVF</sequence>
<evidence type="ECO:0000313" key="3">
    <source>
        <dbReference type="Proteomes" id="UP000696573"/>
    </source>
</evidence>
<comment type="caution">
    <text evidence="2">The sequence shown here is derived from an EMBL/GenBank/DDBJ whole genome shotgun (WGS) entry which is preliminary data.</text>
</comment>
<evidence type="ECO:0000313" key="2">
    <source>
        <dbReference type="EMBL" id="CAH0015181.1"/>
    </source>
</evidence>
<protein>
    <submittedName>
        <fullName evidence="2">Uncharacterized protein</fullName>
    </submittedName>
</protein>
<gene>
    <name evidence="2" type="ORF">CRHIZ90672A_00001025</name>
</gene>
<feature type="compositionally biased region" description="Basic and acidic residues" evidence="1">
    <location>
        <begin position="44"/>
        <end position="65"/>
    </location>
</feature>
<feature type="region of interest" description="Disordered" evidence="1">
    <location>
        <begin position="1"/>
        <end position="20"/>
    </location>
</feature>
<reference evidence="2" key="1">
    <citation type="submission" date="2021-10" db="EMBL/GenBank/DDBJ databases">
        <authorList>
            <person name="Piombo E."/>
        </authorList>
    </citation>
    <scope>NUCLEOTIDE SEQUENCE</scope>
</reference>
<dbReference type="EMBL" id="CABFNQ020000444">
    <property type="protein sequence ID" value="CAH0015181.1"/>
    <property type="molecule type" value="Genomic_DNA"/>
</dbReference>
<proteinExistence type="predicted"/>
<dbReference type="OrthoDB" id="10392670at2759"/>
<name>A0A9N9UZG3_9HYPO</name>
<dbReference type="AlphaFoldDB" id="A0A9N9UZG3"/>
<evidence type="ECO:0000256" key="1">
    <source>
        <dbReference type="SAM" id="MobiDB-lite"/>
    </source>
</evidence>
<dbReference type="Proteomes" id="UP000696573">
    <property type="component" value="Unassembled WGS sequence"/>
</dbReference>